<evidence type="ECO:0000256" key="16">
    <source>
        <dbReference type="ARBA" id="ARBA00051738"/>
    </source>
</evidence>
<dbReference type="AlphaFoldDB" id="A0A3R7MPP7"/>
<keyword evidence="9" id="KW-0809">Transit peptide</keyword>
<dbReference type="Gene3D" id="3.40.50.720">
    <property type="entry name" value="NAD(P)-binding Rossmann-like Domain"/>
    <property type="match status" value="2"/>
</dbReference>
<dbReference type="OrthoDB" id="10059875at2759"/>
<dbReference type="InterPro" id="IPR005097">
    <property type="entry name" value="Sacchrp_dh_NADP-bd"/>
</dbReference>
<comment type="subunit">
    <text evidence="5">Homotetramer.</text>
</comment>
<feature type="domain" description="Alanine dehydrogenase/pyridine nucleotide transhydrogenase NAD(H)-binding" evidence="21">
    <location>
        <begin position="18"/>
        <end position="221"/>
    </location>
</feature>
<dbReference type="EC" id="1.5.1.9" evidence="7"/>
<keyword evidence="23" id="KW-1185">Reference proteome</keyword>
<evidence type="ECO:0000313" key="23">
    <source>
        <dbReference type="Proteomes" id="UP000283509"/>
    </source>
</evidence>
<evidence type="ECO:0000256" key="4">
    <source>
        <dbReference type="ARBA" id="ARBA00005624"/>
    </source>
</evidence>
<keyword evidence="8" id="KW-0521">NADP</keyword>
<keyword evidence="12" id="KW-0520">NAD</keyword>
<evidence type="ECO:0000256" key="3">
    <source>
        <dbReference type="ARBA" id="ARBA00004720"/>
    </source>
</evidence>
<evidence type="ECO:0000256" key="9">
    <source>
        <dbReference type="ARBA" id="ARBA00022946"/>
    </source>
</evidence>
<comment type="function">
    <text evidence="18">Bifunctional enzyme that catalyzes the first two steps in lysine degradation.</text>
</comment>
<dbReference type="GO" id="GO:0047130">
    <property type="term" value="F:saccharopine dehydrogenase (NADP+, L-lysine-forming) activity"/>
    <property type="evidence" value="ECO:0007669"/>
    <property type="project" value="UniProtKB-EC"/>
</dbReference>
<dbReference type="GO" id="GO:0006554">
    <property type="term" value="P:lysine catabolic process"/>
    <property type="evidence" value="ECO:0007669"/>
    <property type="project" value="UniProtKB-ARBA"/>
</dbReference>
<accession>A0A3R7MPP7</accession>
<dbReference type="FunFam" id="3.40.50.720:FF:000072">
    <property type="entry name" value="Saccharopine dehydrogenase [NADP(+), L-glutamate-forming]"/>
    <property type="match status" value="1"/>
</dbReference>
<organism evidence="22 23">
    <name type="scientific">Penaeus vannamei</name>
    <name type="common">Whiteleg shrimp</name>
    <name type="synonym">Litopenaeus vannamei</name>
    <dbReference type="NCBI Taxonomy" id="6689"/>
    <lineage>
        <taxon>Eukaryota</taxon>
        <taxon>Metazoa</taxon>
        <taxon>Ecdysozoa</taxon>
        <taxon>Arthropoda</taxon>
        <taxon>Crustacea</taxon>
        <taxon>Multicrustacea</taxon>
        <taxon>Malacostraca</taxon>
        <taxon>Eumalacostraca</taxon>
        <taxon>Eucarida</taxon>
        <taxon>Decapoda</taxon>
        <taxon>Dendrobranchiata</taxon>
        <taxon>Penaeoidea</taxon>
        <taxon>Penaeidae</taxon>
        <taxon>Penaeus</taxon>
    </lineage>
</organism>
<evidence type="ECO:0000256" key="15">
    <source>
        <dbReference type="ARBA" id="ARBA00025744"/>
    </source>
</evidence>
<protein>
    <recommendedName>
        <fullName evidence="19">Alpha-aminoadipic semialdehyde synthase, mitochondrial</fullName>
        <ecNumber evidence="6">1.5.1.8</ecNumber>
        <ecNumber evidence="7">1.5.1.9</ecNumber>
    </recommendedName>
    <alternativeName>
        <fullName evidence="20">LKR/SDH</fullName>
    </alternativeName>
</protein>
<dbReference type="Pfam" id="PF03435">
    <property type="entry name" value="Sacchrp_dh_NADP"/>
    <property type="match status" value="1"/>
</dbReference>
<evidence type="ECO:0000256" key="20">
    <source>
        <dbReference type="ARBA" id="ARBA00081012"/>
    </source>
</evidence>
<dbReference type="SMART" id="SM01002">
    <property type="entry name" value="AlaDh_PNT_C"/>
    <property type="match status" value="1"/>
</dbReference>
<evidence type="ECO:0000256" key="11">
    <source>
        <dbReference type="ARBA" id="ARBA00023002"/>
    </source>
</evidence>
<dbReference type="Gene3D" id="1.10.1870.10">
    <property type="entry name" value="Domain 3, Saccharopine reductase"/>
    <property type="match status" value="1"/>
</dbReference>
<dbReference type="FunFam" id="1.10.1870.10:FF:000001">
    <property type="entry name" value="Alpha-aminoadipic semialdehyde synthase, mitochondrial"/>
    <property type="match status" value="1"/>
</dbReference>
<dbReference type="FunFam" id="3.30.360.10:FF:000008">
    <property type="entry name" value="Alpha-aminoadipic semialdehyde synthase, mitochondrial"/>
    <property type="match status" value="1"/>
</dbReference>
<proteinExistence type="inferred from homology"/>
<evidence type="ECO:0000256" key="13">
    <source>
        <dbReference type="ARBA" id="ARBA00023128"/>
    </source>
</evidence>
<comment type="pathway">
    <text evidence="2">Amino-acid degradation; L-lysine degradation via saccharopine pathway; glutaryl-CoA from L-lysine: step 1/6.</text>
</comment>
<evidence type="ECO:0000259" key="21">
    <source>
        <dbReference type="SMART" id="SM01002"/>
    </source>
</evidence>
<dbReference type="EC" id="1.5.1.8" evidence="6"/>
<dbReference type="PANTHER" id="PTHR11133:SF22">
    <property type="entry name" value="ALPHA-AMINOADIPIC SEMIALDEHYDE SYNTHASE, MITOCHONDRIAL"/>
    <property type="match status" value="1"/>
</dbReference>
<sequence length="751" mass="82067">MHIGPAHNYRNTEMARQAIRDTGYEISLGMMPKSIGPLTFVFTGTGNVSQGAQEIFQDLPHEYVSPQALKKVSEHGSLNKMYACEVSRQDHLVRKDGGKYDAVEYEEHPERYISVFAHKIAPYASVIVNGIYWAVNSPKLLTIPDAKYLLQPVYTPWLPTSIGSPALPHRMLAICDISADPGGSIEFMSECTTIDTPFCLYDANQNKDTNSFKGPGVLVCSIDNMPTQLPREATDFFGSLLLPYMYSILQSEVSKPFEEHNFSHEVHQAVITSGGSLTPNFEYISDLRAQNKATSKAAFDIASKAKKALVLGAGYVSAPLVEYLARDSNTGIVVASGLKDEADALAEKHSSVEPVLLDVVERPDLLADLVKDTDVVVSLLPYSLHHEVAKHCIRAKTNMVTASYCTPAMKELHEAAVDAGITVVNEVGLDPGIDHLYALECFEEVHRGGGKIESFVSFCGGLPAPEFSDNPLRYKFSWSPRGVLLNTLSGAKYLEQGKVVEVTPGGSLLDTTEDFSFLPGLALEGFPNRDSTVYGNLYGITEAQTILRGTLRYKGFSEVAKALIKLGLIDPNPHPMLHHGGPDITWKQLICTLLGQMDANIFPDNLRALVAERVGNDSQLAGIEALGLLTDDPVVKCVTPLDTLSHYLSKRLALQPGERDLIVLRHEVTINWPDGGKELRGINLVCYGDPTGYSAMAKTVGYPAAIATKMVLDGEIQGRGMVLPFTRDIYLPIISRLRDEGVAATEKSVWL</sequence>
<dbReference type="Pfam" id="PF16653">
    <property type="entry name" value="Sacchrp_dh_C"/>
    <property type="match status" value="1"/>
</dbReference>
<comment type="similarity">
    <text evidence="15">In the C-terminal section; belongs to the saccharopine dehydrogenase family.</text>
</comment>
<evidence type="ECO:0000256" key="18">
    <source>
        <dbReference type="ARBA" id="ARBA00055923"/>
    </source>
</evidence>
<reference evidence="22 23" key="1">
    <citation type="submission" date="2018-04" db="EMBL/GenBank/DDBJ databases">
        <authorList>
            <person name="Zhang X."/>
            <person name="Yuan J."/>
            <person name="Li F."/>
            <person name="Xiang J."/>
        </authorList>
    </citation>
    <scope>NUCLEOTIDE SEQUENCE [LARGE SCALE GENOMIC DNA]</scope>
    <source>
        <tissue evidence="22">Muscle</tissue>
    </source>
</reference>
<evidence type="ECO:0000256" key="2">
    <source>
        <dbReference type="ARBA" id="ARBA00004682"/>
    </source>
</evidence>
<evidence type="ECO:0000256" key="1">
    <source>
        <dbReference type="ARBA" id="ARBA00004173"/>
    </source>
</evidence>
<dbReference type="Proteomes" id="UP000283509">
    <property type="component" value="Unassembled WGS sequence"/>
</dbReference>
<comment type="pathway">
    <text evidence="3">Amino-acid degradation; L-lysine degradation via saccharopine pathway; glutaryl-CoA from L-lysine: step 2/6.</text>
</comment>
<dbReference type="InterPro" id="IPR051168">
    <property type="entry name" value="AASS"/>
</dbReference>
<dbReference type="PANTHER" id="PTHR11133">
    <property type="entry name" value="SACCHAROPINE DEHYDROGENASE"/>
    <property type="match status" value="1"/>
</dbReference>
<dbReference type="GO" id="GO:0005739">
    <property type="term" value="C:mitochondrion"/>
    <property type="evidence" value="ECO:0007669"/>
    <property type="project" value="UniProtKB-SubCell"/>
</dbReference>
<dbReference type="SUPFAM" id="SSF52283">
    <property type="entry name" value="Formate/glycerate dehydrogenase catalytic domain-like"/>
    <property type="match status" value="1"/>
</dbReference>
<gene>
    <name evidence="22" type="ORF">C7M84_015046</name>
</gene>
<evidence type="ECO:0000256" key="6">
    <source>
        <dbReference type="ARBA" id="ARBA00012846"/>
    </source>
</evidence>
<evidence type="ECO:0000256" key="10">
    <source>
        <dbReference type="ARBA" id="ARBA00022990"/>
    </source>
</evidence>
<reference evidence="22 23" key="2">
    <citation type="submission" date="2019-01" db="EMBL/GenBank/DDBJ databases">
        <title>The decoding of complex shrimp genome reveals the adaptation for benthos swimmer, frequently molting mechanism and breeding impact on genome.</title>
        <authorList>
            <person name="Sun Y."/>
            <person name="Gao Y."/>
            <person name="Yu Y."/>
        </authorList>
    </citation>
    <scope>NUCLEOTIDE SEQUENCE [LARGE SCALE GENOMIC DNA]</scope>
    <source>
        <tissue evidence="22">Muscle</tissue>
    </source>
</reference>
<evidence type="ECO:0000256" key="5">
    <source>
        <dbReference type="ARBA" id="ARBA00011881"/>
    </source>
</evidence>
<evidence type="ECO:0000256" key="14">
    <source>
        <dbReference type="ARBA" id="ARBA00023268"/>
    </source>
</evidence>
<evidence type="ECO:0000256" key="12">
    <source>
        <dbReference type="ARBA" id="ARBA00023027"/>
    </source>
</evidence>
<keyword evidence="11" id="KW-0560">Oxidoreductase</keyword>
<keyword evidence="13" id="KW-0496">Mitochondrion</keyword>
<dbReference type="SUPFAM" id="SSF55347">
    <property type="entry name" value="Glyceraldehyde-3-phosphate dehydrogenase-like, C-terminal domain"/>
    <property type="match status" value="1"/>
</dbReference>
<dbReference type="GO" id="GO:0019878">
    <property type="term" value="P:lysine biosynthetic process via aminoadipic acid"/>
    <property type="evidence" value="ECO:0007669"/>
    <property type="project" value="TreeGrafter"/>
</dbReference>
<dbReference type="STRING" id="6689.A0A3R7MPP7"/>
<comment type="caution">
    <text evidence="22">The sequence shown here is derived from an EMBL/GenBank/DDBJ whole genome shotgun (WGS) entry which is preliminary data.</text>
</comment>
<dbReference type="InterPro" id="IPR032095">
    <property type="entry name" value="Sacchrp_dh-like_C"/>
</dbReference>
<comment type="catalytic activity">
    <reaction evidence="16">
        <text>L-saccharopine + NADP(+) + H2O = L-lysine + 2-oxoglutarate + NADPH + H(+)</text>
        <dbReference type="Rhea" id="RHEA:19373"/>
        <dbReference type="ChEBI" id="CHEBI:15377"/>
        <dbReference type="ChEBI" id="CHEBI:15378"/>
        <dbReference type="ChEBI" id="CHEBI:16810"/>
        <dbReference type="ChEBI" id="CHEBI:32551"/>
        <dbReference type="ChEBI" id="CHEBI:57783"/>
        <dbReference type="ChEBI" id="CHEBI:57951"/>
        <dbReference type="ChEBI" id="CHEBI:58349"/>
        <dbReference type="EC" id="1.5.1.8"/>
    </reaction>
    <physiologicalReaction direction="right-to-left" evidence="16">
        <dbReference type="Rhea" id="RHEA:19375"/>
    </physiologicalReaction>
</comment>
<dbReference type="InterPro" id="IPR007698">
    <property type="entry name" value="AlaDH/PNT_NAD(H)-bd"/>
</dbReference>
<evidence type="ECO:0000256" key="19">
    <source>
        <dbReference type="ARBA" id="ARBA00072416"/>
    </source>
</evidence>
<comment type="subcellular location">
    <subcellularLocation>
        <location evidence="1">Mitochondrion</location>
    </subcellularLocation>
</comment>
<comment type="catalytic activity">
    <reaction evidence="17">
        <text>L-saccharopine + NAD(+) + H2O = (S)-2-amino-6-oxohexanoate + L-glutamate + NADH + H(+)</text>
        <dbReference type="Rhea" id="RHEA:24520"/>
        <dbReference type="ChEBI" id="CHEBI:15377"/>
        <dbReference type="ChEBI" id="CHEBI:15378"/>
        <dbReference type="ChEBI" id="CHEBI:29985"/>
        <dbReference type="ChEBI" id="CHEBI:57540"/>
        <dbReference type="ChEBI" id="CHEBI:57945"/>
        <dbReference type="ChEBI" id="CHEBI:57951"/>
        <dbReference type="ChEBI" id="CHEBI:58321"/>
        <dbReference type="EC" id="1.5.1.9"/>
    </reaction>
    <physiologicalReaction direction="left-to-right" evidence="17">
        <dbReference type="Rhea" id="RHEA:24521"/>
    </physiologicalReaction>
</comment>
<comment type="similarity">
    <text evidence="4">In the N-terminal section; belongs to the AlaDH/PNT family.</text>
</comment>
<dbReference type="GO" id="GO:0047131">
    <property type="term" value="F:saccharopine dehydrogenase (NAD+, L-glutamate-forming) activity"/>
    <property type="evidence" value="ECO:0007669"/>
    <property type="project" value="UniProtKB-EC"/>
</dbReference>
<keyword evidence="14" id="KW-0511">Multifunctional enzyme</keyword>
<dbReference type="EMBL" id="QCYY01002878">
    <property type="protein sequence ID" value="ROT66920.1"/>
    <property type="molecule type" value="Genomic_DNA"/>
</dbReference>
<keyword evidence="10" id="KW-0007">Acetylation</keyword>
<evidence type="ECO:0000256" key="17">
    <source>
        <dbReference type="ARBA" id="ARBA00051926"/>
    </source>
</evidence>
<evidence type="ECO:0000256" key="7">
    <source>
        <dbReference type="ARBA" id="ARBA00012849"/>
    </source>
</evidence>
<dbReference type="InterPro" id="IPR036291">
    <property type="entry name" value="NAD(P)-bd_dom_sf"/>
</dbReference>
<dbReference type="Gene3D" id="3.30.360.10">
    <property type="entry name" value="Dihydrodipicolinate Reductase, domain 2"/>
    <property type="match status" value="1"/>
</dbReference>
<evidence type="ECO:0000256" key="8">
    <source>
        <dbReference type="ARBA" id="ARBA00022857"/>
    </source>
</evidence>
<dbReference type="SUPFAM" id="SSF51735">
    <property type="entry name" value="NAD(P)-binding Rossmann-fold domains"/>
    <property type="match status" value="1"/>
</dbReference>
<evidence type="ECO:0000313" key="22">
    <source>
        <dbReference type="EMBL" id="ROT66920.1"/>
    </source>
</evidence>
<name>A0A3R7MPP7_PENVA</name>